<keyword evidence="3" id="KW-1185">Reference proteome</keyword>
<evidence type="ECO:0000313" key="2">
    <source>
        <dbReference type="EMBL" id="KRN23551.1"/>
    </source>
</evidence>
<keyword evidence="2" id="KW-0808">Transferase</keyword>
<dbReference type="AlphaFoldDB" id="A0A0R2F520"/>
<dbReference type="EMBL" id="AYZJ01000027">
    <property type="protein sequence ID" value="KRN23551.1"/>
    <property type="molecule type" value="Genomic_DNA"/>
</dbReference>
<feature type="domain" description="Glycosyltransferase 2-like" evidence="1">
    <location>
        <begin position="11"/>
        <end position="131"/>
    </location>
</feature>
<sequence length="244" mass="27392">MEVSNMAESLTIVIPTYQLGAYFEPLLADLTNQTADFILWLVDDGSTDGTAVRGSAFVRGIPNFHHEAFAHHRGVSAARNFGLARVTTGAVAFVDGDDRIAPTFAATLQQGMSTDVAAVTIGYRWFRAAPQRRERELRLDQRAMFDQVAHHGTEIGGYVWNKAFRTAAIRRADLRFDERLPIAEDYLFTASFVAATPGPYVYRPAILYTKQNRPNSTIHTANWEARQTEDQVFDRIRQLACQLH</sequence>
<name>A0A0R2F520_9LACO</name>
<organism evidence="2 3">
    <name type="scientific">Lacticaseibacillus camelliae DSM 22697 = JCM 13995</name>
    <dbReference type="NCBI Taxonomy" id="1423730"/>
    <lineage>
        <taxon>Bacteria</taxon>
        <taxon>Bacillati</taxon>
        <taxon>Bacillota</taxon>
        <taxon>Bacilli</taxon>
        <taxon>Lactobacillales</taxon>
        <taxon>Lactobacillaceae</taxon>
        <taxon>Lacticaseibacillus</taxon>
    </lineage>
</organism>
<dbReference type="InterPro" id="IPR029044">
    <property type="entry name" value="Nucleotide-diphossugar_trans"/>
</dbReference>
<dbReference type="InterPro" id="IPR050834">
    <property type="entry name" value="Glycosyltransf_2"/>
</dbReference>
<dbReference type="Gene3D" id="3.90.550.10">
    <property type="entry name" value="Spore Coat Polysaccharide Biosynthesis Protein SpsA, Chain A"/>
    <property type="match status" value="1"/>
</dbReference>
<evidence type="ECO:0000259" key="1">
    <source>
        <dbReference type="Pfam" id="PF00535"/>
    </source>
</evidence>
<dbReference type="InterPro" id="IPR001173">
    <property type="entry name" value="Glyco_trans_2-like"/>
</dbReference>
<dbReference type="PANTHER" id="PTHR43685">
    <property type="entry name" value="GLYCOSYLTRANSFERASE"/>
    <property type="match status" value="1"/>
</dbReference>
<gene>
    <name evidence="2" type="ORF">FC75_GL001405</name>
</gene>
<evidence type="ECO:0000313" key="3">
    <source>
        <dbReference type="Proteomes" id="UP000050865"/>
    </source>
</evidence>
<comment type="caution">
    <text evidence="2">The sequence shown here is derived from an EMBL/GenBank/DDBJ whole genome shotgun (WGS) entry which is preliminary data.</text>
</comment>
<protein>
    <submittedName>
        <fullName evidence="2">Glycosyltransferase</fullName>
    </submittedName>
</protein>
<dbReference type="GO" id="GO:0016740">
    <property type="term" value="F:transferase activity"/>
    <property type="evidence" value="ECO:0007669"/>
    <property type="project" value="UniProtKB-KW"/>
</dbReference>
<accession>A0A0R2F520</accession>
<dbReference type="STRING" id="1423730.FC75_GL001405"/>
<dbReference type="Proteomes" id="UP000050865">
    <property type="component" value="Unassembled WGS sequence"/>
</dbReference>
<dbReference type="CDD" id="cd00761">
    <property type="entry name" value="Glyco_tranf_GTA_type"/>
    <property type="match status" value="1"/>
</dbReference>
<dbReference type="SUPFAM" id="SSF53448">
    <property type="entry name" value="Nucleotide-diphospho-sugar transferases"/>
    <property type="match status" value="1"/>
</dbReference>
<dbReference type="PANTHER" id="PTHR43685:SF2">
    <property type="entry name" value="GLYCOSYLTRANSFERASE 2-LIKE DOMAIN-CONTAINING PROTEIN"/>
    <property type="match status" value="1"/>
</dbReference>
<reference evidence="2 3" key="1">
    <citation type="journal article" date="2015" name="Genome Announc.">
        <title>Expanding the biotechnology potential of lactobacilli through comparative genomics of 213 strains and associated genera.</title>
        <authorList>
            <person name="Sun Z."/>
            <person name="Harris H.M."/>
            <person name="McCann A."/>
            <person name="Guo C."/>
            <person name="Argimon S."/>
            <person name="Zhang W."/>
            <person name="Yang X."/>
            <person name="Jeffery I.B."/>
            <person name="Cooney J.C."/>
            <person name="Kagawa T.F."/>
            <person name="Liu W."/>
            <person name="Song Y."/>
            <person name="Salvetti E."/>
            <person name="Wrobel A."/>
            <person name="Rasinkangas P."/>
            <person name="Parkhill J."/>
            <person name="Rea M.C."/>
            <person name="O'Sullivan O."/>
            <person name="Ritari J."/>
            <person name="Douillard F.P."/>
            <person name="Paul Ross R."/>
            <person name="Yang R."/>
            <person name="Briner A.E."/>
            <person name="Felis G.E."/>
            <person name="de Vos W.M."/>
            <person name="Barrangou R."/>
            <person name="Klaenhammer T.R."/>
            <person name="Caufield P.W."/>
            <person name="Cui Y."/>
            <person name="Zhang H."/>
            <person name="O'Toole P.W."/>
        </authorList>
    </citation>
    <scope>NUCLEOTIDE SEQUENCE [LARGE SCALE GENOMIC DNA]</scope>
    <source>
        <strain evidence="2 3">DSM 22697</strain>
    </source>
</reference>
<dbReference type="PATRIC" id="fig|1423730.4.peg.1477"/>
<dbReference type="Pfam" id="PF00535">
    <property type="entry name" value="Glycos_transf_2"/>
    <property type="match status" value="1"/>
</dbReference>
<proteinExistence type="predicted"/>